<protein>
    <submittedName>
        <fullName evidence="2">Protein kinase domain-containing protein</fullName>
    </submittedName>
</protein>
<evidence type="ECO:0000259" key="1">
    <source>
        <dbReference type="PROSITE" id="PS50011"/>
    </source>
</evidence>
<gene>
    <name evidence="2" type="ORF">HaLaN_01432</name>
</gene>
<name>A0A699YFW9_HAELA</name>
<dbReference type="InterPro" id="IPR000719">
    <property type="entry name" value="Prot_kinase_dom"/>
</dbReference>
<dbReference type="InterPro" id="IPR008271">
    <property type="entry name" value="Ser/Thr_kinase_AS"/>
</dbReference>
<dbReference type="Gene3D" id="1.10.510.10">
    <property type="entry name" value="Transferase(Phosphotransferase) domain 1"/>
    <property type="match status" value="1"/>
</dbReference>
<dbReference type="GO" id="GO:0004672">
    <property type="term" value="F:protein kinase activity"/>
    <property type="evidence" value="ECO:0007669"/>
    <property type="project" value="InterPro"/>
</dbReference>
<dbReference type="InterPro" id="IPR011009">
    <property type="entry name" value="Kinase-like_dom_sf"/>
</dbReference>
<dbReference type="SUPFAM" id="SSF56112">
    <property type="entry name" value="Protein kinase-like (PK-like)"/>
    <property type="match status" value="1"/>
</dbReference>
<comment type="caution">
    <text evidence="2">The sequence shown here is derived from an EMBL/GenBank/DDBJ whole genome shotgun (WGS) entry which is preliminary data.</text>
</comment>
<accession>A0A699YFW9</accession>
<dbReference type="PROSITE" id="PS50011">
    <property type="entry name" value="PROTEIN_KINASE_DOM"/>
    <property type="match status" value="1"/>
</dbReference>
<feature type="domain" description="Protein kinase" evidence="1">
    <location>
        <begin position="1"/>
        <end position="79"/>
    </location>
</feature>
<dbReference type="Proteomes" id="UP000485058">
    <property type="component" value="Unassembled WGS sequence"/>
</dbReference>
<reference evidence="2 3" key="1">
    <citation type="submission" date="2020-02" db="EMBL/GenBank/DDBJ databases">
        <title>Draft genome sequence of Haematococcus lacustris strain NIES-144.</title>
        <authorList>
            <person name="Morimoto D."/>
            <person name="Nakagawa S."/>
            <person name="Yoshida T."/>
            <person name="Sawayama S."/>
        </authorList>
    </citation>
    <scope>NUCLEOTIDE SEQUENCE [LARGE SCALE GENOMIC DNA]</scope>
    <source>
        <strain evidence="2 3">NIES-144</strain>
    </source>
</reference>
<dbReference type="EMBL" id="BLLF01000054">
    <property type="protein sequence ID" value="GFH06748.1"/>
    <property type="molecule type" value="Genomic_DNA"/>
</dbReference>
<sequence>MEFCEKGTLLEAIQAGVFKASTWRNARQALRALLRTAAEVAQGMLHLHMLGVMHGDLKPANIMLKGSSLDGRGFVAKVW</sequence>
<dbReference type="AlphaFoldDB" id="A0A699YFW9"/>
<dbReference type="PROSITE" id="PS00108">
    <property type="entry name" value="PROTEIN_KINASE_ST"/>
    <property type="match status" value="1"/>
</dbReference>
<dbReference type="GO" id="GO:0005524">
    <property type="term" value="F:ATP binding"/>
    <property type="evidence" value="ECO:0007669"/>
    <property type="project" value="InterPro"/>
</dbReference>
<evidence type="ECO:0000313" key="2">
    <source>
        <dbReference type="EMBL" id="GFH06748.1"/>
    </source>
</evidence>
<keyword evidence="2" id="KW-0808">Transferase</keyword>
<dbReference type="Pfam" id="PF00069">
    <property type="entry name" value="Pkinase"/>
    <property type="match status" value="1"/>
</dbReference>
<keyword evidence="3" id="KW-1185">Reference proteome</keyword>
<proteinExistence type="predicted"/>
<evidence type="ECO:0000313" key="3">
    <source>
        <dbReference type="Proteomes" id="UP000485058"/>
    </source>
</evidence>
<keyword evidence="2" id="KW-0418">Kinase</keyword>
<organism evidence="2 3">
    <name type="scientific">Haematococcus lacustris</name>
    <name type="common">Green alga</name>
    <name type="synonym">Haematococcus pluvialis</name>
    <dbReference type="NCBI Taxonomy" id="44745"/>
    <lineage>
        <taxon>Eukaryota</taxon>
        <taxon>Viridiplantae</taxon>
        <taxon>Chlorophyta</taxon>
        <taxon>core chlorophytes</taxon>
        <taxon>Chlorophyceae</taxon>
        <taxon>CS clade</taxon>
        <taxon>Chlamydomonadales</taxon>
        <taxon>Haematococcaceae</taxon>
        <taxon>Haematococcus</taxon>
    </lineage>
</organism>